<dbReference type="EMBL" id="JAKNSF020000023">
    <property type="protein sequence ID" value="KAK7731208.1"/>
    <property type="molecule type" value="Genomic_DNA"/>
</dbReference>
<dbReference type="Proteomes" id="UP001430848">
    <property type="component" value="Unassembled WGS sequence"/>
</dbReference>
<gene>
    <name evidence="2" type="ORF">SLS63_005483</name>
</gene>
<evidence type="ECO:0000256" key="1">
    <source>
        <dbReference type="SAM" id="MobiDB-lite"/>
    </source>
</evidence>
<feature type="compositionally biased region" description="Polar residues" evidence="1">
    <location>
        <begin position="424"/>
        <end position="440"/>
    </location>
</feature>
<organism evidence="2 3">
    <name type="scientific">Diaporthe eres</name>
    <name type="common">Phomopsis oblonga</name>
    <dbReference type="NCBI Taxonomy" id="83184"/>
    <lineage>
        <taxon>Eukaryota</taxon>
        <taxon>Fungi</taxon>
        <taxon>Dikarya</taxon>
        <taxon>Ascomycota</taxon>
        <taxon>Pezizomycotina</taxon>
        <taxon>Sordariomycetes</taxon>
        <taxon>Sordariomycetidae</taxon>
        <taxon>Diaporthales</taxon>
        <taxon>Diaporthaceae</taxon>
        <taxon>Diaporthe</taxon>
        <taxon>Diaporthe eres species complex</taxon>
    </lineage>
</organism>
<feature type="compositionally biased region" description="Basic and acidic residues" evidence="1">
    <location>
        <begin position="347"/>
        <end position="358"/>
    </location>
</feature>
<feature type="compositionally biased region" description="Polar residues" evidence="1">
    <location>
        <begin position="370"/>
        <end position="387"/>
    </location>
</feature>
<comment type="caution">
    <text evidence="2">The sequence shown here is derived from an EMBL/GenBank/DDBJ whole genome shotgun (WGS) entry which is preliminary data.</text>
</comment>
<keyword evidence="3" id="KW-1185">Reference proteome</keyword>
<sequence>MPVRRLDPAAVAKPASSQLPRGGPRPGSHDHTVQALLKLPGFCFTRTNNVFNSRDSAHLATVLGAQFEPAGNHRRAFPASNQHFVCVRVANVIEACCDEWLEHWQGEALTSYFWAEAAERLRCYNKHWAAFNLTPVQVNTICMAYTGHWDPNGRGGAPDDDEASWGFELAELTWGKAKAEIDPDLFAKPWDEAPEGFKPRAVAMNQPHQFVLGGEGDPVIVHGPRRSNIEKVEGDVVGRVKATVDRSDPKRLLVTFSGLVFKGKEGGEEKQESQQGDEGKDVHSMFGSRQASEDVTVRSEAEEMEFPLSVLELPVRTFAVLGQADAATMPLPDSNSDSPDVVLNNNDDSKSDSTSKSDEADDVLAPLPSETETAVTASGTGALTTIKEQIDPTCPNDELTTVKNTMSESTATENIDLSGDGGDQLNNGSSEGLASASTDNAADDPAKSEDHKFVDPNDKDNIGNDVIKFFYTSSTRKRPSSPVTAAPGCCNPRLHKDSDLYIKAKGEDGKAYVFEVVSATLEKASPKFEAMIYGSHTRGNKEEWVWELDDNPALVASKPNPNQLYKVLQVVEKYEVNLDDTNYHLFAPSWIDGFKNGLGTSKLSAVEALQVAYKIGDFKTTKILLREAAHEISDEDGKRLQDFPLQQRDILDSIENIRNESINTLLNALKVPLGYLMDASNFHGNEFCKSTEGHYECNQKLLGSLMANLVQQSLFPIPEPANYKGSVTALIAKIEKMEIRGLFYPGVVMTEQKHTLCKLGQAAAVEEVKGKDGKEVLPLSDNLLEYMYFACKRNGLLRKELKEFEPYKDRVRDFELLYRDEFKKDIWGWYDHEDSEGDPACDGSDDSGIFDVVDCRV</sequence>
<accession>A0ABR1PB08</accession>
<protein>
    <submittedName>
        <fullName evidence="2">Uncharacterized protein</fullName>
    </submittedName>
</protein>
<reference evidence="2 3" key="1">
    <citation type="submission" date="2024-02" db="EMBL/GenBank/DDBJ databases">
        <title>De novo assembly and annotation of 12 fungi associated with fruit tree decline syndrome in Ontario, Canada.</title>
        <authorList>
            <person name="Sulman M."/>
            <person name="Ellouze W."/>
            <person name="Ilyukhin E."/>
        </authorList>
    </citation>
    <scope>NUCLEOTIDE SEQUENCE [LARGE SCALE GENOMIC DNA]</scope>
    <source>
        <strain evidence="2 3">M169</strain>
    </source>
</reference>
<evidence type="ECO:0000313" key="3">
    <source>
        <dbReference type="Proteomes" id="UP001430848"/>
    </source>
</evidence>
<name>A0ABR1PB08_DIAER</name>
<feature type="region of interest" description="Disordered" evidence="1">
    <location>
        <begin position="1"/>
        <end position="29"/>
    </location>
</feature>
<feature type="compositionally biased region" description="Polar residues" evidence="1">
    <location>
        <begin position="333"/>
        <end position="346"/>
    </location>
</feature>
<feature type="compositionally biased region" description="Basic and acidic residues" evidence="1">
    <location>
        <begin position="264"/>
        <end position="283"/>
    </location>
</feature>
<feature type="compositionally biased region" description="Polar residues" evidence="1">
    <location>
        <begin position="398"/>
        <end position="415"/>
    </location>
</feature>
<feature type="compositionally biased region" description="Basic and acidic residues" evidence="1">
    <location>
        <begin position="444"/>
        <end position="459"/>
    </location>
</feature>
<feature type="region of interest" description="Disordered" evidence="1">
    <location>
        <begin position="264"/>
        <end position="298"/>
    </location>
</feature>
<evidence type="ECO:0000313" key="2">
    <source>
        <dbReference type="EMBL" id="KAK7731208.1"/>
    </source>
</evidence>
<feature type="region of interest" description="Disordered" evidence="1">
    <location>
        <begin position="329"/>
        <end position="459"/>
    </location>
</feature>
<proteinExistence type="predicted"/>